<dbReference type="PANTHER" id="PTHR33542:SF3">
    <property type="entry name" value="SIROHYDROCHLORIN FERROCHELATASE, CHLOROPLASTIC"/>
    <property type="match status" value="1"/>
</dbReference>
<organism evidence="3 4">
    <name type="scientific">Niallia circulans</name>
    <name type="common">Bacillus circulans</name>
    <dbReference type="NCBI Taxonomy" id="1397"/>
    <lineage>
        <taxon>Bacteria</taxon>
        <taxon>Bacillati</taxon>
        <taxon>Bacillota</taxon>
        <taxon>Bacilli</taxon>
        <taxon>Bacillales</taxon>
        <taxon>Bacillaceae</taxon>
        <taxon>Niallia</taxon>
    </lineage>
</organism>
<reference evidence="3 4" key="1">
    <citation type="submission" date="2015-05" db="EMBL/GenBank/DDBJ databases">
        <title>Whole genome sequence and identification of bacterial endophytes from Costus igneus.</title>
        <authorList>
            <person name="Lee Y.P."/>
            <person name="Gan H.M."/>
            <person name="Eng W."/>
            <person name="Wheatley M.S."/>
            <person name="Caraballo A."/>
            <person name="Polter S."/>
            <person name="Savka M.A."/>
            <person name="Hudson A.O."/>
        </authorList>
    </citation>
    <scope>NUCLEOTIDE SEQUENCE [LARGE SCALE GENOMIC DNA]</scope>
    <source>
        <strain evidence="3 4">RIT379</strain>
    </source>
</reference>
<name>A0A0J1HRU9_NIACI</name>
<accession>A0A0J1HRU9</accession>
<keyword evidence="4" id="KW-1185">Reference proteome</keyword>
<dbReference type="CDD" id="cd03414">
    <property type="entry name" value="CbiX_SirB_C"/>
    <property type="match status" value="1"/>
</dbReference>
<dbReference type="GeneID" id="56347422"/>
<evidence type="ECO:0000313" key="3">
    <source>
        <dbReference type="EMBL" id="KLV16414.1"/>
    </source>
</evidence>
<dbReference type="AlphaFoldDB" id="A0A0J1HRU9"/>
<dbReference type="InterPro" id="IPR002762">
    <property type="entry name" value="CbiX-like"/>
</dbReference>
<dbReference type="GO" id="GO:0016829">
    <property type="term" value="F:lyase activity"/>
    <property type="evidence" value="ECO:0007669"/>
    <property type="project" value="UniProtKB-KW"/>
</dbReference>
<dbReference type="InterPro" id="IPR050963">
    <property type="entry name" value="Sirohydro_Cobaltochel/CbiX"/>
</dbReference>
<dbReference type="PANTHER" id="PTHR33542">
    <property type="entry name" value="SIROHYDROCHLORIN FERROCHELATASE, CHLOROPLASTIC"/>
    <property type="match status" value="1"/>
</dbReference>
<dbReference type="PATRIC" id="fig|1397.4.peg.4597"/>
<dbReference type="EMBL" id="LDPH01000053">
    <property type="protein sequence ID" value="KLV16414.1"/>
    <property type="molecule type" value="Genomic_DNA"/>
</dbReference>
<comment type="caution">
    <text evidence="3">The sequence shown here is derived from an EMBL/GenBank/DDBJ whole genome shotgun (WGS) entry which is preliminary data.</text>
</comment>
<dbReference type="GO" id="GO:0046872">
    <property type="term" value="F:metal ion binding"/>
    <property type="evidence" value="ECO:0007669"/>
    <property type="project" value="UniProtKB-KW"/>
</dbReference>
<evidence type="ECO:0000256" key="2">
    <source>
        <dbReference type="ARBA" id="ARBA00023239"/>
    </source>
</evidence>
<gene>
    <name evidence="3" type="ORF">ABW02_25280</name>
</gene>
<dbReference type="CDD" id="cd03416">
    <property type="entry name" value="CbiX_SirB_N"/>
    <property type="match status" value="1"/>
</dbReference>
<proteinExistence type="predicted"/>
<dbReference type="Proteomes" id="UP000036045">
    <property type="component" value="Unassembled WGS sequence"/>
</dbReference>
<keyword evidence="2" id="KW-0456">Lyase</keyword>
<evidence type="ECO:0000313" key="4">
    <source>
        <dbReference type="Proteomes" id="UP000036045"/>
    </source>
</evidence>
<dbReference type="Pfam" id="PF01903">
    <property type="entry name" value="CbiX"/>
    <property type="match status" value="2"/>
</dbReference>
<dbReference type="SUPFAM" id="SSF53800">
    <property type="entry name" value="Chelatase"/>
    <property type="match status" value="1"/>
</dbReference>
<sequence>MEAILYICHGSRVKEASEQAVSFIEKCMKINGFKGIQEYSFLELSDPSIEEGFQKCVEKGASTIYIIPVLLLTAAHAKKDIPEVLEKLSLKYPHVQMKYGKPIGVHPQMVKIAADKIRSASLYKESDETMLVILVGRGSSDPDVKRDLGKMAALIEQQVEQIVVQDCYLTAAEPSFEEALQMAEHSSYRHVLVIPYLLFTGILMKSMEKTINKIKSDHKEYELAPYLGYNPLIAGILKERIDEMMVGNEYAFITS</sequence>
<keyword evidence="1" id="KW-0479">Metal-binding</keyword>
<dbReference type="OrthoDB" id="9797895at2"/>
<protein>
    <submittedName>
        <fullName evidence="3">Sirohydrochlorin ferrochelatase</fullName>
    </submittedName>
</protein>
<evidence type="ECO:0000256" key="1">
    <source>
        <dbReference type="ARBA" id="ARBA00022723"/>
    </source>
</evidence>
<dbReference type="RefSeq" id="WP_047944979.1">
    <property type="nucleotide sequence ID" value="NZ_CP053989.1"/>
</dbReference>
<dbReference type="Gene3D" id="3.40.50.1400">
    <property type="match status" value="2"/>
</dbReference>